<dbReference type="PANTHER" id="PTHR43372">
    <property type="entry name" value="FATTY-ACID AMIDE HYDROLASE"/>
    <property type="match status" value="1"/>
</dbReference>
<feature type="domain" description="Amidase" evidence="2">
    <location>
        <begin position="122"/>
        <end position="547"/>
    </location>
</feature>
<dbReference type="GO" id="GO:0012505">
    <property type="term" value="C:endomembrane system"/>
    <property type="evidence" value="ECO:0007669"/>
    <property type="project" value="TreeGrafter"/>
</dbReference>
<name>A0A8J6H6S6_TENMO</name>
<evidence type="ECO:0000313" key="4">
    <source>
        <dbReference type="Proteomes" id="UP000719412"/>
    </source>
</evidence>
<dbReference type="PROSITE" id="PS00571">
    <property type="entry name" value="AMIDASES"/>
    <property type="match status" value="1"/>
</dbReference>
<dbReference type="SUPFAM" id="SSF75304">
    <property type="entry name" value="Amidase signature (AS) enzymes"/>
    <property type="match status" value="1"/>
</dbReference>
<sequence>MKQRLLLATFRRWKRHCSTTLLEQEFKVYRHEPEPPVSTYCWYCKRTTALEVPCVKMPYPTTLKVILWTFKTCVEICYLPVHIIRLFKKSQKCPSIEDKLLLLSASEVAERIRKKQVTSVSVVGAYIARINEVNPLINAVIEDRFEAALQDAERADQLVNNSKLSEEEMKEKYPLLGVPVTIKGSIAVAGMINSSGRKDRNVKAESDAVCVKYAKEAGAVVLLTSNVPELCMNWETRNKRVGRTANPYNTCRTPGGSSGGEASLMASGASLIGIGSDIAGSLRLPAHCCGVWGHKPSPRVVSCAGHYPDCKNRDEWDKVFTLGPMARYAADLKLLLSVIAEPGSKPELKLGETVDVKKIKVYYVEDPQCSLGNRVDTCVINALHRVVAHFDLVCDWRCAKVEMSLMKYCAELSYIRLLDVDDIENLFEGKGEGSYTELFHFLGGQSNHELTTILYGVLRRNLHLIPPKSINKVYRYLDKLRNDLIKMLGNDGVFIMATSPSEASWHGDSIRKLFNCGYLSIFNALGLPVTNCPIGMSRNGLPLGIQVGILSAAQNRLMDFFRFAKLLFWESGFGQRQMVYKARLESGIQDGVRELNSQRYITSPPPTFTLHSRKIDEGRGHLGAPINAASTNSNNPVRHEKCVGIQQVVAPRRCGRSTLRRLSPSLPSCFPHSSPPVDITAKPATLFPFVVVYPDNVSFFRGRMVECLLRMLKVLGSNPSSSKAVFFFLNRARYLFSSNFSIIKQKTCDSGYFFGGGTRRPRVPGLPVEKSRLVPASKYVK</sequence>
<evidence type="ECO:0000313" key="3">
    <source>
        <dbReference type="EMBL" id="KAH0808917.1"/>
    </source>
</evidence>
<keyword evidence="4" id="KW-1185">Reference proteome</keyword>
<dbReference type="InterPro" id="IPR052739">
    <property type="entry name" value="FAAH2"/>
</dbReference>
<comment type="caution">
    <text evidence="3">The sequence shown here is derived from an EMBL/GenBank/DDBJ whole genome shotgun (WGS) entry which is preliminary data.</text>
</comment>
<dbReference type="EMBL" id="JABDTM020028454">
    <property type="protein sequence ID" value="KAH0808917.1"/>
    <property type="molecule type" value="Genomic_DNA"/>
</dbReference>
<comment type="similarity">
    <text evidence="1">Belongs to the amidase family.</text>
</comment>
<dbReference type="InterPro" id="IPR036928">
    <property type="entry name" value="AS_sf"/>
</dbReference>
<dbReference type="AlphaFoldDB" id="A0A8J6H6S6"/>
<gene>
    <name evidence="3" type="ORF">GEV33_013874</name>
</gene>
<dbReference type="PANTHER" id="PTHR43372:SF2">
    <property type="entry name" value="IP13792P"/>
    <property type="match status" value="1"/>
</dbReference>
<accession>A0A8J6H6S6</accession>
<dbReference type="Pfam" id="PF01425">
    <property type="entry name" value="Amidase"/>
    <property type="match status" value="1"/>
</dbReference>
<proteinExistence type="inferred from homology"/>
<evidence type="ECO:0000259" key="2">
    <source>
        <dbReference type="Pfam" id="PF01425"/>
    </source>
</evidence>
<dbReference type="InterPro" id="IPR020556">
    <property type="entry name" value="Amidase_CS"/>
</dbReference>
<dbReference type="InterPro" id="IPR023631">
    <property type="entry name" value="Amidase_dom"/>
</dbReference>
<evidence type="ECO:0000256" key="1">
    <source>
        <dbReference type="ARBA" id="ARBA00009199"/>
    </source>
</evidence>
<organism evidence="3 4">
    <name type="scientific">Tenebrio molitor</name>
    <name type="common">Yellow mealworm beetle</name>
    <dbReference type="NCBI Taxonomy" id="7067"/>
    <lineage>
        <taxon>Eukaryota</taxon>
        <taxon>Metazoa</taxon>
        <taxon>Ecdysozoa</taxon>
        <taxon>Arthropoda</taxon>
        <taxon>Hexapoda</taxon>
        <taxon>Insecta</taxon>
        <taxon>Pterygota</taxon>
        <taxon>Neoptera</taxon>
        <taxon>Endopterygota</taxon>
        <taxon>Coleoptera</taxon>
        <taxon>Polyphaga</taxon>
        <taxon>Cucujiformia</taxon>
        <taxon>Tenebrionidae</taxon>
        <taxon>Tenebrio</taxon>
    </lineage>
</organism>
<reference evidence="3" key="2">
    <citation type="submission" date="2021-08" db="EMBL/GenBank/DDBJ databases">
        <authorList>
            <person name="Eriksson T."/>
        </authorList>
    </citation>
    <scope>NUCLEOTIDE SEQUENCE</scope>
    <source>
        <strain evidence="3">Stoneville</strain>
        <tissue evidence="3">Whole head</tissue>
    </source>
</reference>
<protein>
    <recommendedName>
        <fullName evidence="2">Amidase domain-containing protein</fullName>
    </recommendedName>
</protein>
<dbReference type="Proteomes" id="UP000719412">
    <property type="component" value="Unassembled WGS sequence"/>
</dbReference>
<reference evidence="3" key="1">
    <citation type="journal article" date="2020" name="J Insects Food Feed">
        <title>The yellow mealworm (Tenebrio molitor) genome: a resource for the emerging insects as food and feed industry.</title>
        <authorList>
            <person name="Eriksson T."/>
            <person name="Andere A."/>
            <person name="Kelstrup H."/>
            <person name="Emery V."/>
            <person name="Picard C."/>
        </authorList>
    </citation>
    <scope>NUCLEOTIDE SEQUENCE</scope>
    <source>
        <strain evidence="3">Stoneville</strain>
        <tissue evidence="3">Whole head</tissue>
    </source>
</reference>
<dbReference type="Gene3D" id="3.90.1300.10">
    <property type="entry name" value="Amidase signature (AS) domain"/>
    <property type="match status" value="1"/>
</dbReference>